<evidence type="ECO:0000313" key="2">
    <source>
        <dbReference type="Proteomes" id="UP000727407"/>
    </source>
</evidence>
<dbReference type="EMBL" id="QNUK01000021">
    <property type="protein sequence ID" value="KAF5907528.1"/>
    <property type="molecule type" value="Genomic_DNA"/>
</dbReference>
<keyword evidence="1" id="KW-0378">Hydrolase</keyword>
<accession>A0A8J4UE37</accession>
<feature type="non-terminal residue" evidence="1">
    <location>
        <position position="208"/>
    </location>
</feature>
<sequence length="208" mass="23375">HGVGYFPALLDETAGSINHSQMQTQHQPLIVTEVRHRLSCLPIRQFPMLFNKDVKTYSGMKGIPSVSKLPLRRVVPDCISVKSLELNRSAYSAHTAYQQNIRPKRTLQSNRVSLEYYIPEKPNTTGTLRSNRKTYAIPGLAVLETEQSSEVEQLSKQETGDYSFFPDLENIDQPGKSLRFSNQLGALRLEMFPGEQEDAASSGSWSSE</sequence>
<dbReference type="AlphaFoldDB" id="A0A8J4UE37"/>
<evidence type="ECO:0000313" key="1">
    <source>
        <dbReference type="EMBL" id="KAF5907528.1"/>
    </source>
</evidence>
<organism evidence="1 2">
    <name type="scientific">Clarias magur</name>
    <name type="common">Asian catfish</name>
    <name type="synonym">Macropteronotus magur</name>
    <dbReference type="NCBI Taxonomy" id="1594786"/>
    <lineage>
        <taxon>Eukaryota</taxon>
        <taxon>Metazoa</taxon>
        <taxon>Chordata</taxon>
        <taxon>Craniata</taxon>
        <taxon>Vertebrata</taxon>
        <taxon>Euteleostomi</taxon>
        <taxon>Actinopterygii</taxon>
        <taxon>Neopterygii</taxon>
        <taxon>Teleostei</taxon>
        <taxon>Ostariophysi</taxon>
        <taxon>Siluriformes</taxon>
        <taxon>Clariidae</taxon>
        <taxon>Clarias</taxon>
    </lineage>
</organism>
<dbReference type="GO" id="GO:0004180">
    <property type="term" value="F:carboxypeptidase activity"/>
    <property type="evidence" value="ECO:0007669"/>
    <property type="project" value="UniProtKB-KW"/>
</dbReference>
<protein>
    <submittedName>
        <fullName evidence="1">Cytosolic carboxypeptidase 2 isoform X1</fullName>
    </submittedName>
</protein>
<reference evidence="1" key="1">
    <citation type="submission" date="2020-07" db="EMBL/GenBank/DDBJ databases">
        <title>Clarias magur genome sequencing, assembly and annotation.</title>
        <authorList>
            <person name="Kushwaha B."/>
            <person name="Kumar R."/>
            <person name="Das P."/>
            <person name="Joshi C.G."/>
            <person name="Kumar D."/>
            <person name="Nagpure N.S."/>
            <person name="Pandey M."/>
            <person name="Agarwal S."/>
            <person name="Srivastava S."/>
            <person name="Singh M."/>
            <person name="Sahoo L."/>
            <person name="Jayasankar P."/>
            <person name="Meher P.K."/>
            <person name="Koringa P.G."/>
            <person name="Iquebal M.A."/>
            <person name="Das S.P."/>
            <person name="Bit A."/>
            <person name="Patnaik S."/>
            <person name="Patel N."/>
            <person name="Shah T.M."/>
            <person name="Hinsu A."/>
            <person name="Jena J.K."/>
        </authorList>
    </citation>
    <scope>NUCLEOTIDE SEQUENCE</scope>
    <source>
        <strain evidence="1">CIFAMagur01</strain>
        <tissue evidence="1">Testis</tissue>
    </source>
</reference>
<keyword evidence="2" id="KW-1185">Reference proteome</keyword>
<keyword evidence="1" id="KW-0121">Carboxypeptidase</keyword>
<proteinExistence type="predicted"/>
<name>A0A8J4UE37_CLAMG</name>
<feature type="non-terminal residue" evidence="1">
    <location>
        <position position="1"/>
    </location>
</feature>
<keyword evidence="1" id="KW-0645">Protease</keyword>
<gene>
    <name evidence="1" type="primary">agbl2</name>
    <name evidence="1" type="ORF">DAT39_002727</name>
</gene>
<comment type="caution">
    <text evidence="1">The sequence shown here is derived from an EMBL/GenBank/DDBJ whole genome shotgun (WGS) entry which is preliminary data.</text>
</comment>
<dbReference type="Proteomes" id="UP000727407">
    <property type="component" value="Unassembled WGS sequence"/>
</dbReference>